<comment type="caution">
    <text evidence="2">The sequence shown here is derived from an EMBL/GenBank/DDBJ whole genome shotgun (WGS) entry which is preliminary data.</text>
</comment>
<dbReference type="EMBL" id="JADCNL010000006">
    <property type="protein sequence ID" value="KAG0477029.1"/>
    <property type="molecule type" value="Genomic_DNA"/>
</dbReference>
<name>A0A835QVN9_VANPL</name>
<evidence type="ECO:0000313" key="3">
    <source>
        <dbReference type="Proteomes" id="UP000636800"/>
    </source>
</evidence>
<accession>A0A835QVN9</accession>
<evidence type="ECO:0000256" key="1">
    <source>
        <dbReference type="SAM" id="MobiDB-lite"/>
    </source>
</evidence>
<dbReference type="OrthoDB" id="1580043at2759"/>
<keyword evidence="3" id="KW-1185">Reference proteome</keyword>
<dbReference type="AlphaFoldDB" id="A0A835QVN9"/>
<reference evidence="2 3" key="1">
    <citation type="journal article" date="2020" name="Nat. Food">
        <title>A phased Vanilla planifolia genome enables genetic improvement of flavour and production.</title>
        <authorList>
            <person name="Hasing T."/>
            <person name="Tang H."/>
            <person name="Brym M."/>
            <person name="Khazi F."/>
            <person name="Huang T."/>
            <person name="Chambers A.H."/>
        </authorList>
    </citation>
    <scope>NUCLEOTIDE SEQUENCE [LARGE SCALE GENOMIC DNA]</scope>
    <source>
        <tissue evidence="2">Leaf</tissue>
    </source>
</reference>
<dbReference type="PANTHER" id="PTHR33257:SF4">
    <property type="entry name" value="EXPRESSED PROTEIN"/>
    <property type="match status" value="1"/>
</dbReference>
<feature type="compositionally biased region" description="Low complexity" evidence="1">
    <location>
        <begin position="135"/>
        <end position="144"/>
    </location>
</feature>
<protein>
    <submittedName>
        <fullName evidence="2">Uncharacterized protein</fullName>
    </submittedName>
</protein>
<sequence>MCPSPYNIVITPSSSLSFLSPMAVENILLQEDKFYSRLLSKESSASGPSFRVYYGVAAGSVPFLWESRPGTPKHAMAATTLPPLTPPPSYYFASSKSKKASSAAKSPKNGLMNTIRPRLALRPPPSPGLHRRGRSSSSSISSNSRGEEDQEHEEMSPTSTLCFGEWNAGAGGRVKNALRWFSGRGSTAA</sequence>
<dbReference type="Proteomes" id="UP000636800">
    <property type="component" value="Chromosome 6"/>
</dbReference>
<organism evidence="2 3">
    <name type="scientific">Vanilla planifolia</name>
    <name type="common">Vanilla</name>
    <dbReference type="NCBI Taxonomy" id="51239"/>
    <lineage>
        <taxon>Eukaryota</taxon>
        <taxon>Viridiplantae</taxon>
        <taxon>Streptophyta</taxon>
        <taxon>Embryophyta</taxon>
        <taxon>Tracheophyta</taxon>
        <taxon>Spermatophyta</taxon>
        <taxon>Magnoliopsida</taxon>
        <taxon>Liliopsida</taxon>
        <taxon>Asparagales</taxon>
        <taxon>Orchidaceae</taxon>
        <taxon>Vanilloideae</taxon>
        <taxon>Vanilleae</taxon>
        <taxon>Vanilla</taxon>
    </lineage>
</organism>
<proteinExistence type="predicted"/>
<feature type="region of interest" description="Disordered" evidence="1">
    <location>
        <begin position="90"/>
        <end position="166"/>
    </location>
</feature>
<gene>
    <name evidence="2" type="ORF">HPP92_013870</name>
</gene>
<evidence type="ECO:0000313" key="2">
    <source>
        <dbReference type="EMBL" id="KAG0477029.1"/>
    </source>
</evidence>
<dbReference type="PANTHER" id="PTHR33257">
    <property type="entry name" value="OS05G0165500 PROTEIN"/>
    <property type="match status" value="1"/>
</dbReference>